<dbReference type="Proteomes" id="UP000887579">
    <property type="component" value="Unplaced"/>
</dbReference>
<evidence type="ECO:0000313" key="1">
    <source>
        <dbReference type="Proteomes" id="UP000887579"/>
    </source>
</evidence>
<name>A0AC34GDI7_9BILA</name>
<dbReference type="WBParaSite" id="ES5_v2.g27689.t1">
    <property type="protein sequence ID" value="ES5_v2.g27689.t1"/>
    <property type="gene ID" value="ES5_v2.g27689"/>
</dbReference>
<proteinExistence type="predicted"/>
<accession>A0AC34GDI7</accession>
<evidence type="ECO:0000313" key="2">
    <source>
        <dbReference type="WBParaSite" id="ES5_v2.g27689.t1"/>
    </source>
</evidence>
<reference evidence="2" key="1">
    <citation type="submission" date="2022-11" db="UniProtKB">
        <authorList>
            <consortium name="WormBaseParasite"/>
        </authorList>
    </citation>
    <scope>IDENTIFICATION</scope>
</reference>
<protein>
    <submittedName>
        <fullName evidence="2">Uncharacterized protein</fullName>
    </submittedName>
</protein>
<sequence length="312" mass="33318">VDDAPPRGGYDRFTNSGDRYSSSAVADRQEGYDGREIGRREGLPATLEERKNSNADNYGIRCGRDERSSYSNNPPLTNGFGNNDRSRFVPVARNESFSSAGGGDSYGTRYEGGGIDNHQNNNKDYTTFASESKNSGQQSYNSGGNTTTSSNQKSKNNGRQSNISGGNTTKSSNQTTNFGNNLPVASSRPAPPEVYATESRAHPPAAPAVAVVKNLPVASPAPPKAYTNERPVAEAPPPAPLPVLPVKKTDPFNFVNQYNPPYRQTPTPSLPSTSTALPSNNGTASTTATSAKQPTTTTDKPADNQEDDDFWD</sequence>
<organism evidence="1 2">
    <name type="scientific">Panagrolaimus sp. ES5</name>
    <dbReference type="NCBI Taxonomy" id="591445"/>
    <lineage>
        <taxon>Eukaryota</taxon>
        <taxon>Metazoa</taxon>
        <taxon>Ecdysozoa</taxon>
        <taxon>Nematoda</taxon>
        <taxon>Chromadorea</taxon>
        <taxon>Rhabditida</taxon>
        <taxon>Tylenchina</taxon>
        <taxon>Panagrolaimomorpha</taxon>
        <taxon>Panagrolaimoidea</taxon>
        <taxon>Panagrolaimidae</taxon>
        <taxon>Panagrolaimus</taxon>
    </lineage>
</organism>